<evidence type="ECO:0000313" key="10">
    <source>
        <dbReference type="Proteomes" id="UP000644010"/>
    </source>
</evidence>
<evidence type="ECO:0000256" key="6">
    <source>
        <dbReference type="SAM" id="SignalP"/>
    </source>
</evidence>
<comment type="subcellular location">
    <subcellularLocation>
        <location evidence="1">Cell outer membrane</location>
    </subcellularLocation>
</comment>
<keyword evidence="4" id="KW-0472">Membrane</keyword>
<evidence type="ECO:0000259" key="7">
    <source>
        <dbReference type="Pfam" id="PF07980"/>
    </source>
</evidence>
<gene>
    <name evidence="9" type="ORF">H8S77_23515</name>
</gene>
<dbReference type="Pfam" id="PF14322">
    <property type="entry name" value="SusD-like_3"/>
    <property type="match status" value="1"/>
</dbReference>
<evidence type="ECO:0000256" key="2">
    <source>
        <dbReference type="ARBA" id="ARBA00006275"/>
    </source>
</evidence>
<keyword evidence="5" id="KW-0998">Cell outer membrane</keyword>
<feature type="chain" id="PRO_5045796348" evidence="6">
    <location>
        <begin position="20"/>
        <end position="465"/>
    </location>
</feature>
<accession>A0ABR7E874</accession>
<evidence type="ECO:0000256" key="4">
    <source>
        <dbReference type="ARBA" id="ARBA00023136"/>
    </source>
</evidence>
<dbReference type="PROSITE" id="PS51257">
    <property type="entry name" value="PROKAR_LIPOPROTEIN"/>
    <property type="match status" value="1"/>
</dbReference>
<feature type="domain" description="RagB/SusD" evidence="7">
    <location>
        <begin position="332"/>
        <end position="459"/>
    </location>
</feature>
<organism evidence="9 10">
    <name type="scientific">Parabacteroides segnis</name>
    <dbReference type="NCBI Taxonomy" id="2763058"/>
    <lineage>
        <taxon>Bacteria</taxon>
        <taxon>Pseudomonadati</taxon>
        <taxon>Bacteroidota</taxon>
        <taxon>Bacteroidia</taxon>
        <taxon>Bacteroidales</taxon>
        <taxon>Tannerellaceae</taxon>
        <taxon>Parabacteroides</taxon>
    </lineage>
</organism>
<evidence type="ECO:0000256" key="1">
    <source>
        <dbReference type="ARBA" id="ARBA00004442"/>
    </source>
</evidence>
<proteinExistence type="inferred from homology"/>
<dbReference type="InterPro" id="IPR012944">
    <property type="entry name" value="SusD_RagB_dom"/>
</dbReference>
<evidence type="ECO:0000256" key="3">
    <source>
        <dbReference type="ARBA" id="ARBA00022729"/>
    </source>
</evidence>
<keyword evidence="10" id="KW-1185">Reference proteome</keyword>
<dbReference type="EMBL" id="JACOOI010000038">
    <property type="protein sequence ID" value="MBC5645848.1"/>
    <property type="molecule type" value="Genomic_DNA"/>
</dbReference>
<dbReference type="Gene3D" id="2.20.20.130">
    <property type="match status" value="1"/>
</dbReference>
<dbReference type="InterPro" id="IPR033985">
    <property type="entry name" value="SusD-like_N"/>
</dbReference>
<dbReference type="Pfam" id="PF07980">
    <property type="entry name" value="SusD_RagB"/>
    <property type="match status" value="1"/>
</dbReference>
<evidence type="ECO:0000313" key="9">
    <source>
        <dbReference type="EMBL" id="MBC5645848.1"/>
    </source>
</evidence>
<dbReference type="Gene3D" id="1.25.40.390">
    <property type="match status" value="1"/>
</dbReference>
<evidence type="ECO:0000256" key="5">
    <source>
        <dbReference type="ARBA" id="ARBA00023237"/>
    </source>
</evidence>
<dbReference type="SUPFAM" id="SSF48452">
    <property type="entry name" value="TPR-like"/>
    <property type="match status" value="1"/>
</dbReference>
<comment type="similarity">
    <text evidence="2">Belongs to the SusD family.</text>
</comment>
<dbReference type="Gene3D" id="1.25.40.900">
    <property type="match status" value="1"/>
</dbReference>
<protein>
    <submittedName>
        <fullName evidence="9">RagB/SusD family nutrient uptake outer membrane protein</fullName>
    </submittedName>
</protein>
<dbReference type="InterPro" id="IPR011990">
    <property type="entry name" value="TPR-like_helical_dom_sf"/>
</dbReference>
<sequence>MKKILSILLAGCFALTAISCDDFLTEEPSTSIPDEAAFLSAQDYVNAMNGVYYTLGTYRFLGRDVLAIGDVPSDLALHSAATTHFYNLFTYQILETNSYLEEIWAYGYYAIDRSSRIIQAGLTASGTETDMATINQNIAQAYGTRALATFYLTNIYGLPYSDNNKSTLGVVNVSEPIAAFAKVERATVEENYKHVLSDISKAKEYFAKENVEDVDNVKMNKAAVAALEARVKLYMKDYDGAIAAASEAISLRNGKIVSTVIDYQKMYKELTISSEDIFVIAKSETDYLSANALSTLYGTYGVSVRKEVIAEFTSEDIRLSLLGGEWAGGKMGGITGNDQVQNLPVFRLPEMYLTLAESYAAKADYKEAKKFLLEVAAKRNPALDVAAIKEDATIIQIINKERKLELCQEGHRFFDARRLGEKINVSDNTYKNYDVAKFVYPIPVAEVNTGFGVEQTKGWDTNLPK</sequence>
<dbReference type="Proteomes" id="UP000644010">
    <property type="component" value="Unassembled WGS sequence"/>
</dbReference>
<feature type="signal peptide" evidence="6">
    <location>
        <begin position="1"/>
        <end position="19"/>
    </location>
</feature>
<evidence type="ECO:0000259" key="8">
    <source>
        <dbReference type="Pfam" id="PF14322"/>
    </source>
</evidence>
<dbReference type="RefSeq" id="WP_186961448.1">
    <property type="nucleotide sequence ID" value="NZ_JACOOI010000038.1"/>
</dbReference>
<reference evidence="9 10" key="1">
    <citation type="submission" date="2020-08" db="EMBL/GenBank/DDBJ databases">
        <title>Genome public.</title>
        <authorList>
            <person name="Liu C."/>
            <person name="Sun Q."/>
        </authorList>
    </citation>
    <scope>NUCLEOTIDE SEQUENCE [LARGE SCALE GENOMIC DNA]</scope>
    <source>
        <strain evidence="9 10">BX2</strain>
    </source>
</reference>
<keyword evidence="3 6" id="KW-0732">Signal</keyword>
<comment type="caution">
    <text evidence="9">The sequence shown here is derived from an EMBL/GenBank/DDBJ whole genome shotgun (WGS) entry which is preliminary data.</text>
</comment>
<feature type="domain" description="SusD-like N-terminal" evidence="8">
    <location>
        <begin position="22"/>
        <end position="233"/>
    </location>
</feature>
<name>A0ABR7E874_9BACT</name>